<keyword evidence="3" id="KW-1185">Reference proteome</keyword>
<accession>A0A6A4H397</accession>
<protein>
    <submittedName>
        <fullName evidence="2">Uncharacterized protein</fullName>
    </submittedName>
</protein>
<gene>
    <name evidence="2" type="ORF">BT96DRAFT_944850</name>
</gene>
<keyword evidence="1" id="KW-0472">Membrane</keyword>
<dbReference type="AlphaFoldDB" id="A0A6A4H397"/>
<dbReference type="EMBL" id="ML769602">
    <property type="protein sequence ID" value="KAE9392203.1"/>
    <property type="molecule type" value="Genomic_DNA"/>
</dbReference>
<feature type="transmembrane region" description="Helical" evidence="1">
    <location>
        <begin position="40"/>
        <end position="64"/>
    </location>
</feature>
<organism evidence="2 3">
    <name type="scientific">Gymnopus androsaceus JB14</name>
    <dbReference type="NCBI Taxonomy" id="1447944"/>
    <lineage>
        <taxon>Eukaryota</taxon>
        <taxon>Fungi</taxon>
        <taxon>Dikarya</taxon>
        <taxon>Basidiomycota</taxon>
        <taxon>Agaricomycotina</taxon>
        <taxon>Agaricomycetes</taxon>
        <taxon>Agaricomycetidae</taxon>
        <taxon>Agaricales</taxon>
        <taxon>Marasmiineae</taxon>
        <taxon>Omphalotaceae</taxon>
        <taxon>Gymnopus</taxon>
    </lineage>
</organism>
<evidence type="ECO:0000313" key="2">
    <source>
        <dbReference type="EMBL" id="KAE9392203.1"/>
    </source>
</evidence>
<feature type="transmembrane region" description="Helical" evidence="1">
    <location>
        <begin position="14"/>
        <end position="33"/>
    </location>
</feature>
<sequence>MRLFTIFSSSLPTAFLPLLVYLLVILVFVTALLQHYRRKFLSSIIITAFATVSCPVHCIISILLPLCIESLIIVTITSVSLLLHQVSPNPVHITIVPLRIVVNQLQRIQNIIDC</sequence>
<keyword evidence="1" id="KW-1133">Transmembrane helix</keyword>
<keyword evidence="1" id="KW-0812">Transmembrane</keyword>
<dbReference type="Proteomes" id="UP000799118">
    <property type="component" value="Unassembled WGS sequence"/>
</dbReference>
<evidence type="ECO:0000313" key="3">
    <source>
        <dbReference type="Proteomes" id="UP000799118"/>
    </source>
</evidence>
<evidence type="ECO:0000256" key="1">
    <source>
        <dbReference type="SAM" id="Phobius"/>
    </source>
</evidence>
<name>A0A6A4H397_9AGAR</name>
<proteinExistence type="predicted"/>
<reference evidence="2" key="1">
    <citation type="journal article" date="2019" name="Environ. Microbiol.">
        <title>Fungal ecological strategies reflected in gene transcription - a case study of two litter decomposers.</title>
        <authorList>
            <person name="Barbi F."/>
            <person name="Kohler A."/>
            <person name="Barry K."/>
            <person name="Baskaran P."/>
            <person name="Daum C."/>
            <person name="Fauchery L."/>
            <person name="Ihrmark K."/>
            <person name="Kuo A."/>
            <person name="LaButti K."/>
            <person name="Lipzen A."/>
            <person name="Morin E."/>
            <person name="Grigoriev I.V."/>
            <person name="Henrissat B."/>
            <person name="Lindahl B."/>
            <person name="Martin F."/>
        </authorList>
    </citation>
    <scope>NUCLEOTIDE SEQUENCE</scope>
    <source>
        <strain evidence="2">JB14</strain>
    </source>
</reference>